<evidence type="ECO:0000313" key="5">
    <source>
        <dbReference type="EMBL" id="ALU24941.1"/>
    </source>
</evidence>
<dbReference type="PROSITE" id="PS51257">
    <property type="entry name" value="PROKAR_LIPOPROTEIN"/>
    <property type="match status" value="1"/>
</dbReference>
<dbReference type="Gene3D" id="2.60.40.420">
    <property type="entry name" value="Cupredoxins - blue copper proteins"/>
    <property type="match status" value="1"/>
</dbReference>
<evidence type="ECO:0000256" key="4">
    <source>
        <dbReference type="ARBA" id="ARBA00023008"/>
    </source>
</evidence>
<dbReference type="Proteomes" id="UP000069030">
    <property type="component" value="Chromosome"/>
</dbReference>
<proteinExistence type="predicted"/>
<evidence type="ECO:0000313" key="6">
    <source>
        <dbReference type="Proteomes" id="UP000069030"/>
    </source>
</evidence>
<dbReference type="SUPFAM" id="SSF49503">
    <property type="entry name" value="Cupredoxins"/>
    <property type="match status" value="1"/>
</dbReference>
<dbReference type="InterPro" id="IPR050845">
    <property type="entry name" value="Cu-binding_ET"/>
</dbReference>
<reference evidence="5 6" key="1">
    <citation type="journal article" date="2016" name="J. Zhejiang Univ. Sci. B">
        <title>Antibiotic resistance mechanisms of Myroides sp.</title>
        <authorList>
            <person name="Hu S."/>
            <person name="Yuan S."/>
            <person name="Qu H."/>
            <person name="Jiang T."/>
            <person name="Zhou Y."/>
            <person name="Wang M."/>
            <person name="Ming D."/>
        </authorList>
    </citation>
    <scope>NUCLEOTIDE SEQUENCE [LARGE SCALE GENOMIC DNA]</scope>
    <source>
        <strain evidence="5 6">PR63039</strain>
    </source>
</reference>
<dbReference type="PANTHER" id="PTHR38439:SF2">
    <property type="entry name" value="OUTER MEMBRANE PROTEIN H.8"/>
    <property type="match status" value="1"/>
</dbReference>
<keyword evidence="1" id="KW-0813">Transport</keyword>
<dbReference type="GO" id="GO:0009055">
    <property type="term" value="F:electron transfer activity"/>
    <property type="evidence" value="ECO:0007669"/>
    <property type="project" value="InterPro"/>
</dbReference>
<dbReference type="InterPro" id="IPR000923">
    <property type="entry name" value="BlueCu_1"/>
</dbReference>
<dbReference type="KEGG" id="mod:AS202_01590"/>
<dbReference type="RefSeq" id="WP_006260248.1">
    <property type="nucleotide sequence ID" value="NZ_BCMQ01000007.1"/>
</dbReference>
<dbReference type="CDD" id="cd13922">
    <property type="entry name" value="Azurin"/>
    <property type="match status" value="1"/>
</dbReference>
<keyword evidence="2" id="KW-0479">Metal-binding</keyword>
<dbReference type="PROSITE" id="PS00196">
    <property type="entry name" value="COPPER_BLUE"/>
    <property type="match status" value="1"/>
</dbReference>
<gene>
    <name evidence="5" type="ORF">AS202_01590</name>
</gene>
<evidence type="ECO:0000256" key="3">
    <source>
        <dbReference type="ARBA" id="ARBA00022982"/>
    </source>
</evidence>
<protein>
    <submittedName>
        <fullName evidence="5">Azurin</fullName>
    </submittedName>
</protein>
<evidence type="ECO:0000256" key="2">
    <source>
        <dbReference type="ARBA" id="ARBA00022723"/>
    </source>
</evidence>
<dbReference type="GO" id="GO:0005507">
    <property type="term" value="F:copper ion binding"/>
    <property type="evidence" value="ECO:0007669"/>
    <property type="project" value="InterPro"/>
</dbReference>
<dbReference type="InterPro" id="IPR008972">
    <property type="entry name" value="Cupredoxin"/>
</dbReference>
<evidence type="ECO:0000256" key="1">
    <source>
        <dbReference type="ARBA" id="ARBA00022448"/>
    </source>
</evidence>
<dbReference type="InterPro" id="IPR028871">
    <property type="entry name" value="BlueCu_1_BS"/>
</dbReference>
<keyword evidence="3" id="KW-0249">Electron transport</keyword>
<name>A0A0S7E9J0_9FLAO</name>
<sequence length="170" mass="18309">MKKLNLALAVLATSTMLFSCGEKKVDTTTTPTETPAETTAAPEEVTGVQITLNADDQMKFDQTEIRVPVGEKVTLTLKHTGKMDKAIMGHNWVLLKPGTDMTAFATEAAQATETDYIHPSGLENVVAHTKTLGGGQSDTIEFTITEAGTYDFLCTFPAHFALMQGKLIAE</sequence>
<dbReference type="AlphaFoldDB" id="A0A0S7E9J0"/>
<dbReference type="NCBIfam" id="TIGR02695">
    <property type="entry name" value="azurin"/>
    <property type="match status" value="1"/>
</dbReference>
<dbReference type="Pfam" id="PF00127">
    <property type="entry name" value="Copper-bind"/>
    <property type="match status" value="1"/>
</dbReference>
<dbReference type="PANTHER" id="PTHR38439">
    <property type="entry name" value="AURACYANIN-B"/>
    <property type="match status" value="1"/>
</dbReference>
<keyword evidence="4" id="KW-0186">Copper</keyword>
<dbReference type="EMBL" id="CP013690">
    <property type="protein sequence ID" value="ALU24941.1"/>
    <property type="molecule type" value="Genomic_DNA"/>
</dbReference>
<organism evidence="5 6">
    <name type="scientific">Myroides odoratimimus</name>
    <dbReference type="NCBI Taxonomy" id="76832"/>
    <lineage>
        <taxon>Bacteria</taxon>
        <taxon>Pseudomonadati</taxon>
        <taxon>Bacteroidota</taxon>
        <taxon>Flavobacteriia</taxon>
        <taxon>Flavobacteriales</taxon>
        <taxon>Flavobacteriaceae</taxon>
        <taxon>Myroides</taxon>
    </lineage>
</organism>
<dbReference type="InterPro" id="IPR014068">
    <property type="entry name" value="Azurin"/>
</dbReference>
<accession>A0A0S7E9J0</accession>